<evidence type="ECO:0000256" key="5">
    <source>
        <dbReference type="ARBA" id="ARBA00022801"/>
    </source>
</evidence>
<dbReference type="GO" id="GO:0004564">
    <property type="term" value="F:beta-fructofuranosidase activity"/>
    <property type="evidence" value="ECO:0007669"/>
    <property type="project" value="UniProtKB-EC"/>
</dbReference>
<evidence type="ECO:0000256" key="3">
    <source>
        <dbReference type="ARBA" id="ARBA00012758"/>
    </source>
</evidence>
<comment type="similarity">
    <text evidence="2 8">Belongs to the glycosyl hydrolase 32 family.</text>
</comment>
<evidence type="ECO:0000256" key="1">
    <source>
        <dbReference type="ARBA" id="ARBA00004914"/>
    </source>
</evidence>
<dbReference type="PROSITE" id="PS00609">
    <property type="entry name" value="GLYCOSYL_HYDROL_F32"/>
    <property type="match status" value="1"/>
</dbReference>
<dbReference type="InterPro" id="IPR006232">
    <property type="entry name" value="Suc6P_hydrolase"/>
</dbReference>
<sequence length="488" mass="56547">MKTVYSKREKELFHQAYQEVDKHKYTVSQDPFRLHYHIMPPVGLLNDPNGFIHFKGVYHLFYQWNPFATEHGSKFWGHFSSTDLVNWVEEPIALAPSEWYEKNGCYSGSAVEHEGKLILFYTGNVKNKEGNRETYQCIAISEDGLHFQKKGPVIHLPKGYTAHFRDPKVWKKKDTWYAVIGAQSERGEGRAVLYSSKDLFTWNLLGPIAGSNLNGLGNFGFMWECPDLFELNGHDVLIVSPQGLNPKGYFYHNLYQAGYFVGQMDYEKAAYKHGEFVELDRGFDFYAPQTTLDEKGRRILFGWMGVPEENESYHPTIHYHWIHCMTIPRKLELKNGKIYQHPVEELQVLRDKQVAYPNVHLNGNTIELEQVKGKAVEMMIDSITSHTASIEISFRGTARFIYNPIEKLATFERQSLKENKMEKRHCPLHSLHKIHIFLDASSLEIFLNDGEEVFSSRIFGNPSDETIMFSSNGDTGFHLKKWNLKKIF</sequence>
<dbReference type="Pfam" id="PF00251">
    <property type="entry name" value="Glyco_hydro_32N"/>
    <property type="match status" value="1"/>
</dbReference>
<dbReference type="CDD" id="cd18623">
    <property type="entry name" value="GH32_ScrB-like"/>
    <property type="match status" value="1"/>
</dbReference>
<proteinExistence type="inferred from homology"/>
<evidence type="ECO:0000256" key="4">
    <source>
        <dbReference type="ARBA" id="ARBA00019623"/>
    </source>
</evidence>
<feature type="domain" description="Glycosyl hydrolase family 32 C-terminal" evidence="11">
    <location>
        <begin position="345"/>
        <end position="477"/>
    </location>
</feature>
<organism evidence="12 13">
    <name type="scientific">Aeribacillus alveayuensis</name>
    <dbReference type="NCBI Taxonomy" id="279215"/>
    <lineage>
        <taxon>Bacteria</taxon>
        <taxon>Bacillati</taxon>
        <taxon>Bacillota</taxon>
        <taxon>Bacilli</taxon>
        <taxon>Bacillales</taxon>
        <taxon>Bacillaceae</taxon>
        <taxon>Aeribacillus</taxon>
    </lineage>
</organism>
<gene>
    <name evidence="12" type="ORF">J2S06_002245</name>
</gene>
<dbReference type="InterPro" id="IPR018053">
    <property type="entry name" value="Glyco_hydro_32_AS"/>
</dbReference>
<evidence type="ECO:0000259" key="11">
    <source>
        <dbReference type="Pfam" id="PF08244"/>
    </source>
</evidence>
<dbReference type="InterPro" id="IPR013189">
    <property type="entry name" value="Glyco_hydro_32_C"/>
</dbReference>
<evidence type="ECO:0000256" key="9">
    <source>
        <dbReference type="RuleBase" id="RU365015"/>
    </source>
</evidence>
<keyword evidence="13" id="KW-1185">Reference proteome</keyword>
<evidence type="ECO:0000256" key="2">
    <source>
        <dbReference type="ARBA" id="ARBA00009902"/>
    </source>
</evidence>
<keyword evidence="6 8" id="KW-0326">Glycosidase</keyword>
<evidence type="ECO:0000313" key="13">
    <source>
        <dbReference type="Proteomes" id="UP001225646"/>
    </source>
</evidence>
<dbReference type="SUPFAM" id="SSF75005">
    <property type="entry name" value="Arabinanase/levansucrase/invertase"/>
    <property type="match status" value="1"/>
</dbReference>
<name>A0ABT9VQ98_9BACI</name>
<evidence type="ECO:0000313" key="12">
    <source>
        <dbReference type="EMBL" id="MDQ0163167.1"/>
    </source>
</evidence>
<dbReference type="PANTHER" id="PTHR43101:SF1">
    <property type="entry name" value="BETA-FRUCTOSIDASE"/>
    <property type="match status" value="1"/>
</dbReference>
<evidence type="ECO:0000256" key="7">
    <source>
        <dbReference type="ARBA" id="ARBA00033367"/>
    </source>
</evidence>
<dbReference type="Pfam" id="PF08244">
    <property type="entry name" value="Glyco_hydro_32C"/>
    <property type="match status" value="1"/>
</dbReference>
<dbReference type="Gene3D" id="2.60.120.560">
    <property type="entry name" value="Exo-inulinase, domain 1"/>
    <property type="match status" value="1"/>
</dbReference>
<keyword evidence="9" id="KW-0963">Cytoplasm</keyword>
<dbReference type="SMART" id="SM00640">
    <property type="entry name" value="Glyco_32"/>
    <property type="match status" value="1"/>
</dbReference>
<dbReference type="InterPro" id="IPR023296">
    <property type="entry name" value="Glyco_hydro_beta-prop_sf"/>
</dbReference>
<keyword evidence="9" id="KW-0119">Carbohydrate metabolism</keyword>
<dbReference type="NCBIfam" id="TIGR01322">
    <property type="entry name" value="scrB_fam"/>
    <property type="match status" value="1"/>
</dbReference>
<dbReference type="EMBL" id="JAUSTR010000010">
    <property type="protein sequence ID" value="MDQ0163167.1"/>
    <property type="molecule type" value="Genomic_DNA"/>
</dbReference>
<keyword evidence="5 8" id="KW-0378">Hydrolase</keyword>
<feature type="domain" description="Glycosyl hydrolase family 32 N-terminal" evidence="10">
    <location>
        <begin position="37"/>
        <end position="342"/>
    </location>
</feature>
<comment type="catalytic activity">
    <reaction evidence="8">
        <text>Hydrolysis of terminal non-reducing beta-D-fructofuranoside residues in beta-D-fructofuranosides.</text>
        <dbReference type="EC" id="3.2.1.26"/>
    </reaction>
</comment>
<evidence type="ECO:0000256" key="6">
    <source>
        <dbReference type="ARBA" id="ARBA00023295"/>
    </source>
</evidence>
<evidence type="ECO:0000256" key="8">
    <source>
        <dbReference type="RuleBase" id="RU362110"/>
    </source>
</evidence>
<dbReference type="InterPro" id="IPR013320">
    <property type="entry name" value="ConA-like_dom_sf"/>
</dbReference>
<reference evidence="12 13" key="1">
    <citation type="submission" date="2023-07" db="EMBL/GenBank/DDBJ databases">
        <title>Genomic Encyclopedia of Type Strains, Phase IV (KMG-IV): sequencing the most valuable type-strain genomes for metagenomic binning, comparative biology and taxonomic classification.</title>
        <authorList>
            <person name="Goeker M."/>
        </authorList>
    </citation>
    <scope>NUCLEOTIDE SEQUENCE [LARGE SCALE GENOMIC DNA]</scope>
    <source>
        <strain evidence="12 13">DSM 19092</strain>
    </source>
</reference>
<dbReference type="InterPro" id="IPR013148">
    <property type="entry name" value="Glyco_hydro_32_N"/>
</dbReference>
<dbReference type="Proteomes" id="UP001225646">
    <property type="component" value="Unassembled WGS sequence"/>
</dbReference>
<dbReference type="PANTHER" id="PTHR43101">
    <property type="entry name" value="BETA-FRUCTOSIDASE"/>
    <property type="match status" value="1"/>
</dbReference>
<dbReference type="SUPFAM" id="SSF49899">
    <property type="entry name" value="Concanavalin A-like lectins/glucanases"/>
    <property type="match status" value="1"/>
</dbReference>
<dbReference type="EC" id="3.2.1.26" evidence="3 8"/>
<comment type="function">
    <text evidence="9">Enables the bacterium to metabolize sucrose as a sole carbon source.</text>
</comment>
<accession>A0ABT9VQ98</accession>
<dbReference type="Gene3D" id="2.115.10.20">
    <property type="entry name" value="Glycosyl hydrolase domain, family 43"/>
    <property type="match status" value="1"/>
</dbReference>
<dbReference type="InterPro" id="IPR051214">
    <property type="entry name" value="GH32_Enzymes"/>
</dbReference>
<comment type="pathway">
    <text evidence="1 9">Glycan biosynthesis; sucrose metabolism.</text>
</comment>
<evidence type="ECO:0000259" key="10">
    <source>
        <dbReference type="Pfam" id="PF00251"/>
    </source>
</evidence>
<comment type="subcellular location">
    <subcellularLocation>
        <location evidence="9">Cytoplasm</location>
    </subcellularLocation>
</comment>
<dbReference type="InterPro" id="IPR001362">
    <property type="entry name" value="Glyco_hydro_32"/>
</dbReference>
<protein>
    <recommendedName>
        <fullName evidence="4 8">Sucrose-6-phosphate hydrolase</fullName>
        <ecNumber evidence="3 8">3.2.1.26</ecNumber>
    </recommendedName>
    <alternativeName>
        <fullName evidence="7 9">Invertase</fullName>
    </alternativeName>
</protein>
<comment type="caution">
    <text evidence="12">The sequence shown here is derived from an EMBL/GenBank/DDBJ whole genome shotgun (WGS) entry which is preliminary data.</text>
</comment>